<reference evidence="5 6" key="1">
    <citation type="journal article" date="2011" name="Proc. Natl. Acad. Sci. U.S.A.">
        <title>Comparative genomics of xylose-fermenting fungi for enhanced biofuel production.</title>
        <authorList>
            <person name="Wohlbach D.J."/>
            <person name="Kuo A."/>
            <person name="Sato T.K."/>
            <person name="Potts K.M."/>
            <person name="Salamov A.A."/>
            <person name="LaButti K.M."/>
            <person name="Sun H."/>
            <person name="Clum A."/>
            <person name="Pangilinan J.L."/>
            <person name="Lindquist E.A."/>
            <person name="Lucas S."/>
            <person name="Lapidus A."/>
            <person name="Jin M."/>
            <person name="Gunawan C."/>
            <person name="Balan V."/>
            <person name="Dale B.E."/>
            <person name="Jeffries T.W."/>
            <person name="Zinkel R."/>
            <person name="Barry K.W."/>
            <person name="Grigoriev I.V."/>
            <person name="Gasch A.P."/>
        </authorList>
    </citation>
    <scope>NUCLEOTIDE SEQUENCE [LARGE SCALE GENOMIC DNA]</scope>
    <source>
        <strain evidence="5">ATCC 10573</strain>
        <strain evidence="6">ATCC 10573 / BCRC 21748 / CBS 615 / JCM 9827 / NBRC 10315 / NRRL Y-1498 / VKM Y-70</strain>
    </source>
</reference>
<organism evidence="6">
    <name type="scientific">Candida tenuis (strain ATCC 10573 / BCRC 21748 / CBS 615 / JCM 9827 / NBRC 10315 / NRRL Y-1498 / VKM Y-70)</name>
    <name type="common">Yeast</name>
    <name type="synonym">Yamadazyma tenuis</name>
    <dbReference type="NCBI Taxonomy" id="590646"/>
    <lineage>
        <taxon>Eukaryota</taxon>
        <taxon>Fungi</taxon>
        <taxon>Dikarya</taxon>
        <taxon>Ascomycota</taxon>
        <taxon>Saccharomycotina</taxon>
        <taxon>Pichiomycetes</taxon>
        <taxon>Debaryomycetaceae</taxon>
        <taxon>Yamadazyma</taxon>
    </lineage>
</organism>
<dbReference type="InterPro" id="IPR011009">
    <property type="entry name" value="Kinase-like_dom_sf"/>
</dbReference>
<keyword evidence="5" id="KW-0808">Transferase</keyword>
<dbReference type="PANTHER" id="PTHR24056">
    <property type="entry name" value="CELL DIVISION PROTEIN KINASE"/>
    <property type="match status" value="1"/>
</dbReference>
<evidence type="ECO:0000256" key="1">
    <source>
        <dbReference type="ARBA" id="ARBA00006485"/>
    </source>
</evidence>
<dbReference type="OrthoDB" id="413582at2759"/>
<protein>
    <submittedName>
        <fullName evidence="5">Kinase-like protein</fullName>
    </submittedName>
</protein>
<sequence>MNVIYNGPYSNVYREDKYAVKKVDRDFSLPPHNIDRELQLVKSLDHPNVIKFLKVENKLDDVMMYMEFYPQNLQEYLKANCRKKSRFVVGQVSFVTESRLSLDSIAHVLDQVIEAIWFVHKNGIIHRDIKPSNFLVTQEPELRVVLCDFSISVAVGENDQISDVCSTYYKPLEVIFGLEYGLEIDVWGLGIMISHLYSRSCTNTLFEEEDINDGYRAISDFKIIDRIFKRFGTPTKDDENSINYWPEIFEVENFQLIQLNSRPRQLDIFPRGTDEKMVTLFNRICDMNQKRRIAMSEVRDRWTQIREGSS</sequence>
<dbReference type="Pfam" id="PF00069">
    <property type="entry name" value="Pkinase"/>
    <property type="match status" value="1"/>
</dbReference>
<dbReference type="GO" id="GO:0005634">
    <property type="term" value="C:nucleus"/>
    <property type="evidence" value="ECO:0007669"/>
    <property type="project" value="TreeGrafter"/>
</dbReference>
<dbReference type="HOGENOM" id="CLU_000288_181_1_1"/>
<dbReference type="SMART" id="SM00220">
    <property type="entry name" value="S_TKc"/>
    <property type="match status" value="1"/>
</dbReference>
<accession>G3B7T7</accession>
<dbReference type="GO" id="GO:0004674">
    <property type="term" value="F:protein serine/threonine kinase activity"/>
    <property type="evidence" value="ECO:0007669"/>
    <property type="project" value="TreeGrafter"/>
</dbReference>
<dbReference type="InterPro" id="IPR050108">
    <property type="entry name" value="CDK"/>
</dbReference>
<dbReference type="KEGG" id="cten:18248011"/>
<evidence type="ECO:0000313" key="5">
    <source>
        <dbReference type="EMBL" id="EGV62853.1"/>
    </source>
</evidence>
<dbReference type="AlphaFoldDB" id="G3B7T7"/>
<dbReference type="Gene3D" id="1.10.510.10">
    <property type="entry name" value="Transferase(Phosphotransferase) domain 1"/>
    <property type="match status" value="1"/>
</dbReference>
<dbReference type="PROSITE" id="PS00108">
    <property type="entry name" value="PROTEIN_KINASE_ST"/>
    <property type="match status" value="1"/>
</dbReference>
<dbReference type="GO" id="GO:0005524">
    <property type="term" value="F:ATP binding"/>
    <property type="evidence" value="ECO:0007669"/>
    <property type="project" value="UniProtKB-KW"/>
</dbReference>
<keyword evidence="5" id="KW-0418">Kinase</keyword>
<evidence type="ECO:0000256" key="3">
    <source>
        <dbReference type="ARBA" id="ARBA00022840"/>
    </source>
</evidence>
<keyword evidence="6" id="KW-1185">Reference proteome</keyword>
<proteinExistence type="inferred from homology"/>
<dbReference type="EMBL" id="GL996527">
    <property type="protein sequence ID" value="EGV62853.1"/>
    <property type="molecule type" value="Genomic_DNA"/>
</dbReference>
<dbReference type="STRING" id="590646.G3B7T7"/>
<dbReference type="PROSITE" id="PS50011">
    <property type="entry name" value="PROTEIN_KINASE_DOM"/>
    <property type="match status" value="1"/>
</dbReference>
<keyword evidence="2" id="KW-0547">Nucleotide-binding</keyword>
<evidence type="ECO:0000313" key="6">
    <source>
        <dbReference type="Proteomes" id="UP000000707"/>
    </source>
</evidence>
<dbReference type="EMBL" id="GL996527">
    <property type="protein sequence ID" value="EGV62854.1"/>
    <property type="molecule type" value="Genomic_DNA"/>
</dbReference>
<name>G3B7T7_CANTC</name>
<dbReference type="GO" id="GO:0007346">
    <property type="term" value="P:regulation of mitotic cell cycle"/>
    <property type="evidence" value="ECO:0007669"/>
    <property type="project" value="TreeGrafter"/>
</dbReference>
<comment type="similarity">
    <text evidence="1">Belongs to the protein kinase superfamily. CMGC Ser/Thr protein kinase family. CDC2/CDKX subfamily.</text>
</comment>
<dbReference type="eggNOG" id="KOG0594">
    <property type="taxonomic scope" value="Eukaryota"/>
</dbReference>
<evidence type="ECO:0000256" key="2">
    <source>
        <dbReference type="ARBA" id="ARBA00022741"/>
    </source>
</evidence>
<dbReference type="SUPFAM" id="SSF56112">
    <property type="entry name" value="Protein kinase-like (PK-like)"/>
    <property type="match status" value="1"/>
</dbReference>
<dbReference type="GeneID" id="18248011"/>
<gene>
    <name evidence="5" type="ORF">CANTEDRAFT_115780</name>
</gene>
<evidence type="ECO:0000259" key="4">
    <source>
        <dbReference type="PROSITE" id="PS50011"/>
    </source>
</evidence>
<dbReference type="Gene3D" id="3.30.200.20">
    <property type="entry name" value="Phosphorylase Kinase, domain 1"/>
    <property type="match status" value="1"/>
</dbReference>
<keyword evidence="3" id="KW-0067">ATP-binding</keyword>
<feature type="domain" description="Protein kinase" evidence="4">
    <location>
        <begin position="1"/>
        <end position="303"/>
    </location>
</feature>
<dbReference type="InterPro" id="IPR008271">
    <property type="entry name" value="Ser/Thr_kinase_AS"/>
</dbReference>
<dbReference type="PANTHER" id="PTHR24056:SF508">
    <property type="entry name" value="CYCLIN-DEPENDENT KINASE 10"/>
    <property type="match status" value="1"/>
</dbReference>
<dbReference type="InterPro" id="IPR000719">
    <property type="entry name" value="Prot_kinase_dom"/>
</dbReference>
<dbReference type="Proteomes" id="UP000000707">
    <property type="component" value="Unassembled WGS sequence"/>
</dbReference>